<evidence type="ECO:0000256" key="2">
    <source>
        <dbReference type="SAM" id="SignalP"/>
    </source>
</evidence>
<feature type="region of interest" description="Disordered" evidence="1">
    <location>
        <begin position="200"/>
        <end position="223"/>
    </location>
</feature>
<reference evidence="3" key="1">
    <citation type="journal article" date="2023" name="BMC Genomics">
        <title>Chromosome-level genome assemblies of Cutaneotrichosporon spp. (Trichosporonales, Basidiomycota) reveal imbalanced evolution between nucleotide sequences and chromosome synteny.</title>
        <authorList>
            <person name="Kobayashi Y."/>
            <person name="Kayamori A."/>
            <person name="Aoki K."/>
            <person name="Shiwa Y."/>
            <person name="Matsutani M."/>
            <person name="Fujita N."/>
            <person name="Sugita T."/>
            <person name="Iwasaki W."/>
            <person name="Tanaka N."/>
            <person name="Takashima M."/>
        </authorList>
    </citation>
    <scope>NUCLEOTIDE SEQUENCE</scope>
    <source>
        <strain evidence="3">HIS016</strain>
    </source>
</reference>
<evidence type="ECO:0000313" key="3">
    <source>
        <dbReference type="EMBL" id="GMK57992.1"/>
    </source>
</evidence>
<feature type="region of interest" description="Disordered" evidence="1">
    <location>
        <begin position="26"/>
        <end position="77"/>
    </location>
</feature>
<accession>A0AAD3TW59</accession>
<organism evidence="3 4">
    <name type="scientific">Cutaneotrichosporon spelunceum</name>
    <dbReference type="NCBI Taxonomy" id="1672016"/>
    <lineage>
        <taxon>Eukaryota</taxon>
        <taxon>Fungi</taxon>
        <taxon>Dikarya</taxon>
        <taxon>Basidiomycota</taxon>
        <taxon>Agaricomycotina</taxon>
        <taxon>Tremellomycetes</taxon>
        <taxon>Trichosporonales</taxon>
        <taxon>Trichosporonaceae</taxon>
        <taxon>Cutaneotrichosporon</taxon>
    </lineage>
</organism>
<feature type="compositionally biased region" description="Low complexity" evidence="1">
    <location>
        <begin position="26"/>
        <end position="53"/>
    </location>
</feature>
<dbReference type="Proteomes" id="UP001222932">
    <property type="component" value="Unassembled WGS sequence"/>
</dbReference>
<feature type="compositionally biased region" description="Polar residues" evidence="1">
    <location>
        <begin position="61"/>
        <end position="77"/>
    </location>
</feature>
<name>A0AAD3TW59_9TREE</name>
<reference evidence="3" key="2">
    <citation type="submission" date="2023-06" db="EMBL/GenBank/DDBJ databases">
        <authorList>
            <person name="Kobayashi Y."/>
            <person name="Kayamori A."/>
            <person name="Aoki K."/>
            <person name="Shiwa Y."/>
            <person name="Fujita N."/>
            <person name="Sugita T."/>
            <person name="Iwasaki W."/>
            <person name="Tanaka N."/>
            <person name="Takashima M."/>
        </authorList>
    </citation>
    <scope>NUCLEOTIDE SEQUENCE</scope>
    <source>
        <strain evidence="3">HIS016</strain>
    </source>
</reference>
<feature type="signal peptide" evidence="2">
    <location>
        <begin position="1"/>
        <end position="18"/>
    </location>
</feature>
<feature type="chain" id="PRO_5042234900" evidence="2">
    <location>
        <begin position="19"/>
        <end position="244"/>
    </location>
</feature>
<evidence type="ECO:0000256" key="1">
    <source>
        <dbReference type="SAM" id="MobiDB-lite"/>
    </source>
</evidence>
<protein>
    <submittedName>
        <fullName evidence="3">Uncharacterized protein</fullName>
    </submittedName>
</protein>
<keyword evidence="4" id="KW-1185">Reference proteome</keyword>
<dbReference type="AlphaFoldDB" id="A0AAD3TW59"/>
<proteinExistence type="predicted"/>
<keyword evidence="2" id="KW-0732">Signal</keyword>
<comment type="caution">
    <text evidence="3">The sequence shown here is derived from an EMBL/GenBank/DDBJ whole genome shotgun (WGS) entry which is preliminary data.</text>
</comment>
<dbReference type="EMBL" id="BTCM01000005">
    <property type="protein sequence ID" value="GMK57992.1"/>
    <property type="molecule type" value="Genomic_DNA"/>
</dbReference>
<sequence length="244" mass="24433">MLLHKLLVALFSVPFVAAQEAAPSDTAAPADGAAPPAESPATDTAAAPAATTTHKGAVGGNTENTGHGVTNSSGESWSLTNFSVPNTEVYWVNEAQNTAIWEPYQQEVNLIIFNSNKTLLSDNTTIATNIPAGTGTWTGMISGFNPGNNYILVLALSNEVERKIGQTRGFWIKRNGTLAAPLPSAAAGATLSGGVDASGGAVPTAPSASAPASAESTTSTGGAGKVAGSFAAVVGAGALAYSLF</sequence>
<gene>
    <name evidence="3" type="ORF">CspeluHIS016_0500240</name>
</gene>
<evidence type="ECO:0000313" key="4">
    <source>
        <dbReference type="Proteomes" id="UP001222932"/>
    </source>
</evidence>